<organism evidence="2 3">
    <name type="scientific">Pedobacter planticolens</name>
    <dbReference type="NCBI Taxonomy" id="2679964"/>
    <lineage>
        <taxon>Bacteria</taxon>
        <taxon>Pseudomonadati</taxon>
        <taxon>Bacteroidota</taxon>
        <taxon>Sphingobacteriia</taxon>
        <taxon>Sphingobacteriales</taxon>
        <taxon>Sphingobacteriaceae</taxon>
        <taxon>Pedobacter</taxon>
    </lineage>
</organism>
<dbReference type="InterPro" id="IPR013783">
    <property type="entry name" value="Ig-like_fold"/>
</dbReference>
<dbReference type="GO" id="GO:0005975">
    <property type="term" value="P:carbohydrate metabolic process"/>
    <property type="evidence" value="ECO:0007669"/>
    <property type="project" value="InterPro"/>
</dbReference>
<feature type="domain" description="Glycoside hydrolase family 2 catalytic" evidence="1">
    <location>
        <begin position="116"/>
        <end position="238"/>
    </location>
</feature>
<evidence type="ECO:0000259" key="1">
    <source>
        <dbReference type="Pfam" id="PF02836"/>
    </source>
</evidence>
<keyword evidence="3" id="KW-1185">Reference proteome</keyword>
<keyword evidence="2" id="KW-0378">Hydrolase</keyword>
<dbReference type="GO" id="GO:0004553">
    <property type="term" value="F:hydrolase activity, hydrolyzing O-glycosyl compounds"/>
    <property type="evidence" value="ECO:0007669"/>
    <property type="project" value="InterPro"/>
</dbReference>
<evidence type="ECO:0000313" key="3">
    <source>
        <dbReference type="Proteomes" id="UP000601055"/>
    </source>
</evidence>
<dbReference type="InterPro" id="IPR006103">
    <property type="entry name" value="Glyco_hydro_2_cat"/>
</dbReference>
<dbReference type="InterPro" id="IPR017853">
    <property type="entry name" value="GH"/>
</dbReference>
<dbReference type="AlphaFoldDB" id="A0A923DXM3"/>
<name>A0A923DXM3_9SPHI</name>
<dbReference type="Proteomes" id="UP000601055">
    <property type="component" value="Unassembled WGS sequence"/>
</dbReference>
<gene>
    <name evidence="2" type="ORF">GM921_04260</name>
</gene>
<dbReference type="Gene3D" id="2.60.40.10">
    <property type="entry name" value="Immunoglobulins"/>
    <property type="match status" value="1"/>
</dbReference>
<reference evidence="2" key="1">
    <citation type="submission" date="2019-11" db="EMBL/GenBank/DDBJ databases">
        <title>Description of Pedobacter sp. LMG 31464T.</title>
        <authorList>
            <person name="Carlier A."/>
            <person name="Qi S."/>
            <person name="Vandamme P."/>
        </authorList>
    </citation>
    <scope>NUCLEOTIDE SEQUENCE</scope>
    <source>
        <strain evidence="2">LMG 31464</strain>
    </source>
</reference>
<dbReference type="PROSITE" id="PS51257">
    <property type="entry name" value="PROKAR_LIPOPROTEIN"/>
    <property type="match status" value="1"/>
</dbReference>
<accession>A0A923DXM3</accession>
<dbReference type="Pfam" id="PF02836">
    <property type="entry name" value="Glyco_hydro_2_C"/>
    <property type="match status" value="1"/>
</dbReference>
<protein>
    <submittedName>
        <fullName evidence="2">Glycosyl hydrolase family 2</fullName>
    </submittedName>
</protein>
<dbReference type="Gene3D" id="3.20.20.80">
    <property type="entry name" value="Glycosidases"/>
    <property type="match status" value="1"/>
</dbReference>
<dbReference type="SUPFAM" id="SSF51445">
    <property type="entry name" value="(Trans)glycosidases"/>
    <property type="match status" value="1"/>
</dbReference>
<sequence>MKLCMLCLSIFTLSCEKNPAAYTLPNETVNAPVLTSAKVQTVKVNGKWRLYKDGQVYYVRGAAANQFYDKIDDYGGNTFRTYSTNDSTQKTLDLAKANGLSVMMGIWVNRERDGFNYNDPVAVKAQLDRIKEEVMRFKDHPAVLIWCIGNEAESMYTNLKLWDAVGEIAKMIHEIDPNHPTSVALAGVDPVRIKDMMQRAPDVDILSINTYAPQMPTNLGNIQAAGWTKPYMVSEYGPRGAQSMAPEPTRVLPWGGIVEQTSTEKAVIYQQVYKDWIYGNVNNGCIGSYVFVWGYQMHGDVVNWYGTHDRKGRTNATVDALQFSWTGQYPSNRAPVITSRNDMLMNGKRPEDIVKVKKSSKNIATVTASDPDGDPLTYEWVVMLEGTSAADGGFPPGIPGLIETQNSKNINFTAPASPGEYRLYVFVYDNHNKVASACVPFLVE</sequence>
<dbReference type="EMBL" id="WNXD01000001">
    <property type="protein sequence ID" value="MBB2144683.1"/>
    <property type="molecule type" value="Genomic_DNA"/>
</dbReference>
<proteinExistence type="predicted"/>
<evidence type="ECO:0000313" key="2">
    <source>
        <dbReference type="EMBL" id="MBB2144683.1"/>
    </source>
</evidence>
<comment type="caution">
    <text evidence="2">The sequence shown here is derived from an EMBL/GenBank/DDBJ whole genome shotgun (WGS) entry which is preliminary data.</text>
</comment>